<feature type="compositionally biased region" description="Low complexity" evidence="1">
    <location>
        <begin position="1"/>
        <end position="10"/>
    </location>
</feature>
<dbReference type="CDD" id="cd22744">
    <property type="entry name" value="OTU"/>
    <property type="match status" value="1"/>
</dbReference>
<reference evidence="2 3" key="1">
    <citation type="submission" date="2016-02" db="EMBL/GenBank/DDBJ databases">
        <title>Genome analysis of coral dinoflagellate symbionts highlights evolutionary adaptations to a symbiotic lifestyle.</title>
        <authorList>
            <person name="Aranda M."/>
            <person name="Li Y."/>
            <person name="Liew Y.J."/>
            <person name="Baumgarten S."/>
            <person name="Simakov O."/>
            <person name="Wilson M."/>
            <person name="Piel J."/>
            <person name="Ashoor H."/>
            <person name="Bougouffa S."/>
            <person name="Bajic V.B."/>
            <person name="Ryu T."/>
            <person name="Ravasi T."/>
            <person name="Bayer T."/>
            <person name="Micklem G."/>
            <person name="Kim H."/>
            <person name="Bhak J."/>
            <person name="Lajeunesse T.C."/>
            <person name="Voolstra C.R."/>
        </authorList>
    </citation>
    <scope>NUCLEOTIDE SEQUENCE [LARGE SCALE GENOMIC DNA]</scope>
    <source>
        <strain evidence="2 3">CCMP2467</strain>
    </source>
</reference>
<feature type="region of interest" description="Disordered" evidence="1">
    <location>
        <begin position="1"/>
        <end position="48"/>
    </location>
</feature>
<feature type="compositionally biased region" description="Basic and acidic residues" evidence="1">
    <location>
        <begin position="97"/>
        <end position="112"/>
    </location>
</feature>
<feature type="compositionally biased region" description="Basic and acidic residues" evidence="1">
    <location>
        <begin position="23"/>
        <end position="48"/>
    </location>
</feature>
<dbReference type="Proteomes" id="UP000186817">
    <property type="component" value="Unassembled WGS sequence"/>
</dbReference>
<feature type="region of interest" description="Disordered" evidence="1">
    <location>
        <begin position="97"/>
        <end position="117"/>
    </location>
</feature>
<evidence type="ECO:0000256" key="1">
    <source>
        <dbReference type="SAM" id="MobiDB-lite"/>
    </source>
</evidence>
<accession>A0A1Q9DEN7</accession>
<gene>
    <name evidence="2" type="ORF">AK812_SmicGene24502</name>
</gene>
<keyword evidence="3" id="KW-1185">Reference proteome</keyword>
<feature type="region of interest" description="Disordered" evidence="1">
    <location>
        <begin position="260"/>
        <end position="301"/>
    </location>
</feature>
<evidence type="ECO:0000313" key="2">
    <source>
        <dbReference type="EMBL" id="OLP93612.1"/>
    </source>
</evidence>
<dbReference type="Gene3D" id="3.90.70.80">
    <property type="match status" value="1"/>
</dbReference>
<protein>
    <submittedName>
        <fullName evidence="2">Uncharacterized protein</fullName>
    </submittedName>
</protein>
<proteinExistence type="predicted"/>
<sequence length="307" mass="34767">MWASWASARAAPPPSTQLDDEGKEVSQTKRSKAPDNVRKIPEQLDKKDMPKDGSCVFHILAADLKWTTKTAKHPVDITARELRARIVEHFRRHSEAYKPEHDGRCPAGDRRGGKGTQTKRIRAFIPEWLTCGSHIGWQGKAGDHRTQAHPKMSWRLTEGVFTVFRSPRKQRGKNEFKGGVVAFQFRLAWFCNKCGAPVLVPGEAKNHPSQCPSIYGRAARAAELRKIQDLEARNRKNRRPSARRTLDLTHFQRAAQLFRHAKQMSPPAKPGSAYRPPPQDVGERREASGMQRSTPTPDWHQHAAVLY</sequence>
<dbReference type="EMBL" id="LSRX01000575">
    <property type="protein sequence ID" value="OLP93612.1"/>
    <property type="molecule type" value="Genomic_DNA"/>
</dbReference>
<comment type="caution">
    <text evidence="2">The sequence shown here is derived from an EMBL/GenBank/DDBJ whole genome shotgun (WGS) entry which is preliminary data.</text>
</comment>
<organism evidence="2 3">
    <name type="scientific">Symbiodinium microadriaticum</name>
    <name type="common">Dinoflagellate</name>
    <name type="synonym">Zooxanthella microadriatica</name>
    <dbReference type="NCBI Taxonomy" id="2951"/>
    <lineage>
        <taxon>Eukaryota</taxon>
        <taxon>Sar</taxon>
        <taxon>Alveolata</taxon>
        <taxon>Dinophyceae</taxon>
        <taxon>Suessiales</taxon>
        <taxon>Symbiodiniaceae</taxon>
        <taxon>Symbiodinium</taxon>
    </lineage>
</organism>
<name>A0A1Q9DEN7_SYMMI</name>
<evidence type="ECO:0000313" key="3">
    <source>
        <dbReference type="Proteomes" id="UP000186817"/>
    </source>
</evidence>
<dbReference type="OrthoDB" id="10275953at2759"/>
<dbReference type="AlphaFoldDB" id="A0A1Q9DEN7"/>